<dbReference type="InterPro" id="IPR050256">
    <property type="entry name" value="Glycosyltransferase_2"/>
</dbReference>
<evidence type="ECO:0000256" key="1">
    <source>
        <dbReference type="ARBA" id="ARBA00006739"/>
    </source>
</evidence>
<organism evidence="4 5">
    <name type="scientific">Aquiluna borgnonia</name>
    <dbReference type="NCBI Taxonomy" id="2499157"/>
    <lineage>
        <taxon>Bacteria</taxon>
        <taxon>Bacillati</taxon>
        <taxon>Actinomycetota</taxon>
        <taxon>Actinomycetes</taxon>
        <taxon>Micrococcales</taxon>
        <taxon>Microbacteriaceae</taxon>
        <taxon>Luna cluster</taxon>
        <taxon>Luna-1 subcluster</taxon>
        <taxon>Aquiluna</taxon>
    </lineage>
</organism>
<dbReference type="InterPro" id="IPR029044">
    <property type="entry name" value="Nucleotide-diphossugar_trans"/>
</dbReference>
<feature type="transmembrane region" description="Helical" evidence="2">
    <location>
        <begin position="283"/>
        <end position="303"/>
    </location>
</feature>
<keyword evidence="2" id="KW-1133">Transmembrane helix</keyword>
<evidence type="ECO:0000256" key="2">
    <source>
        <dbReference type="SAM" id="Phobius"/>
    </source>
</evidence>
<keyword evidence="2" id="KW-0812">Transmembrane</keyword>
<sequence length="316" mass="35119">MKIHVVIPAYKVENHILDLIPRIGPEVEKIWVIDDACPNKSGELVKKKAKDSRVQVLFNSENQGVGGAVTTGYKAALAEGAEVVVKLDGDGQMFPEDIPALVKPILVGEADYAKGNRFDSLDDLYQMPRIRIFGNAVLSFWSKLSSGYWSVTDPTNGFTAIHRAVLEKIELEKLSKRFFFESDMLFRLNISGAVVEDVALPARYGNEKSNLKIGKVLLEFPVKHIKNQLKRVFYRYYLREWSIASFELPLGIFLSGFGAWFGLSSFLAAAAAGRVTTAGQATIASLAIILGVQLLLSFLSYDIQSEPKIPKQRRYA</sequence>
<dbReference type="InterPro" id="IPR001173">
    <property type="entry name" value="Glyco_trans_2-like"/>
</dbReference>
<keyword evidence="2" id="KW-0472">Membrane</keyword>
<dbReference type="EMBL" id="CP054056">
    <property type="protein sequence ID" value="QKJ25058.1"/>
    <property type="molecule type" value="Genomic_DNA"/>
</dbReference>
<dbReference type="Pfam" id="PF00535">
    <property type="entry name" value="Glycos_transf_2"/>
    <property type="match status" value="1"/>
</dbReference>
<reference evidence="4 5" key="1">
    <citation type="submission" date="2020-05" db="EMBL/GenBank/DDBJ databases">
        <title>Aquirufa sp. strain 15G-AUS-rot a new Aquirufa species.</title>
        <authorList>
            <person name="Pitt A."/>
            <person name="Hahn M.W."/>
        </authorList>
    </citation>
    <scope>NUCLEOTIDE SEQUENCE [LARGE SCALE GENOMIC DNA]</scope>
    <source>
        <strain evidence="4 5">15G-AUS-rot</strain>
    </source>
</reference>
<dbReference type="PANTHER" id="PTHR48090">
    <property type="entry name" value="UNDECAPRENYL-PHOSPHATE 4-DEOXY-4-FORMAMIDO-L-ARABINOSE TRANSFERASE-RELATED"/>
    <property type="match status" value="1"/>
</dbReference>
<keyword evidence="4" id="KW-0808">Transferase</keyword>
<feature type="domain" description="Glycosyltransferase 2-like" evidence="3">
    <location>
        <begin position="5"/>
        <end position="169"/>
    </location>
</feature>
<evidence type="ECO:0000313" key="4">
    <source>
        <dbReference type="EMBL" id="QKJ25058.1"/>
    </source>
</evidence>
<dbReference type="AlphaFoldDB" id="A0A7D4ULG9"/>
<protein>
    <submittedName>
        <fullName evidence="4">Glycosyltransferase family 2 protein</fullName>
    </submittedName>
</protein>
<comment type="similarity">
    <text evidence="1">Belongs to the glycosyltransferase 2 family.</text>
</comment>
<dbReference type="Gene3D" id="3.90.550.10">
    <property type="entry name" value="Spore Coat Polysaccharide Biosynthesis Protein SpsA, Chain A"/>
    <property type="match status" value="1"/>
</dbReference>
<keyword evidence="5" id="KW-1185">Reference proteome</keyword>
<dbReference type="SUPFAM" id="SSF53448">
    <property type="entry name" value="Nucleotide-diphospho-sugar transferases"/>
    <property type="match status" value="1"/>
</dbReference>
<dbReference type="Proteomes" id="UP000501003">
    <property type="component" value="Chromosome"/>
</dbReference>
<accession>A0A7D4ULG9</accession>
<proteinExistence type="inferred from homology"/>
<dbReference type="RefSeq" id="WP_173493355.1">
    <property type="nucleotide sequence ID" value="NZ_CP054056.1"/>
</dbReference>
<evidence type="ECO:0000313" key="5">
    <source>
        <dbReference type="Proteomes" id="UP000501003"/>
    </source>
</evidence>
<evidence type="ECO:0000259" key="3">
    <source>
        <dbReference type="Pfam" id="PF00535"/>
    </source>
</evidence>
<dbReference type="PANTHER" id="PTHR48090:SF6">
    <property type="entry name" value="SLR5056 PROTEIN"/>
    <property type="match status" value="1"/>
</dbReference>
<name>A0A7D4ULG9_9MICO</name>
<gene>
    <name evidence="4" type="ORF">HRU87_02330</name>
</gene>
<dbReference type="CDD" id="cd04179">
    <property type="entry name" value="DPM_DPG-synthase_like"/>
    <property type="match status" value="1"/>
</dbReference>
<dbReference type="KEGG" id="aqg:HRU87_02330"/>
<dbReference type="GO" id="GO:0016740">
    <property type="term" value="F:transferase activity"/>
    <property type="evidence" value="ECO:0007669"/>
    <property type="project" value="UniProtKB-KW"/>
</dbReference>
<feature type="transmembrane region" description="Helical" evidence="2">
    <location>
        <begin position="248"/>
        <end position="271"/>
    </location>
</feature>